<keyword evidence="4 5" id="KW-0472">Membrane</keyword>
<dbReference type="AlphaFoldDB" id="A0A098B3E3"/>
<feature type="transmembrane region" description="Helical" evidence="5">
    <location>
        <begin position="23"/>
        <end position="46"/>
    </location>
</feature>
<evidence type="ECO:0000313" key="7">
    <source>
        <dbReference type="EMBL" id="CDX02900.1"/>
    </source>
</evidence>
<dbReference type="PANTHER" id="PTHR37305:SF1">
    <property type="entry name" value="MEMBRANE PROTEIN"/>
    <property type="match status" value="1"/>
</dbReference>
<feature type="transmembrane region" description="Helical" evidence="5">
    <location>
        <begin position="291"/>
        <end position="311"/>
    </location>
</feature>
<dbReference type="RefSeq" id="WP_005810601.1">
    <property type="nucleotide sequence ID" value="NZ_CABKQQ010000026.1"/>
</dbReference>
<evidence type="ECO:0000256" key="3">
    <source>
        <dbReference type="ARBA" id="ARBA00022989"/>
    </source>
</evidence>
<evidence type="ECO:0000256" key="5">
    <source>
        <dbReference type="SAM" id="Phobius"/>
    </source>
</evidence>
<feature type="transmembrane region" description="Helical" evidence="5">
    <location>
        <begin position="317"/>
        <end position="335"/>
    </location>
</feature>
<evidence type="ECO:0000256" key="2">
    <source>
        <dbReference type="ARBA" id="ARBA00022692"/>
    </source>
</evidence>
<gene>
    <name evidence="7" type="ORF">DPCES_3013</name>
</gene>
<name>A0A098B3E3_DESHA</name>
<reference evidence="7" key="1">
    <citation type="submission" date="2014-07" db="EMBL/GenBank/DDBJ databases">
        <authorList>
            <person name="Hornung V.Bastian."/>
        </authorList>
    </citation>
    <scope>NUCLEOTIDE SEQUENCE</scope>
    <source>
        <strain evidence="7">PCE-S</strain>
    </source>
</reference>
<evidence type="ECO:0000256" key="1">
    <source>
        <dbReference type="ARBA" id="ARBA00004141"/>
    </source>
</evidence>
<keyword evidence="2 5" id="KW-0812">Transmembrane</keyword>
<sequence>MSGFWTLVGFEYKKILGKPRVQLTLLLAVLITAFSVGATLLGSYYLEGRPYETHYEAMVKDRDYARALSGRPLDKELIMATVRAYGQIPQADTYQATEEYQTIARPYSSLYGIVRSVFNTGSKRFNMEDFQALTPAQAEGFYTTRQERLEQMIRQTQMGEAAKTQVLNLSEQVKTPLTFAYTESYTRFFVLINTLGLTAGFVTAICLAPLFAGEYTSGAAQLILSSKRGKNKLIAAKLLTGFSLAALISLVLSALTFLLSRLIFGGEGAGAPLQLYLIFSPYPLTMGHTALLLALAAFLACLMTAALTMVLSARLHSPFAVIILISALLIAPMLGSVSEHNLLLYRLYHLFPTQMTALWSVMDPIQYELPGLVVKPYVFLPLFAAAVSALLTPLAYRSFKHHQIG</sequence>
<feature type="transmembrane region" description="Helical" evidence="5">
    <location>
        <begin position="377"/>
        <end position="396"/>
    </location>
</feature>
<dbReference type="EMBL" id="LK996017">
    <property type="protein sequence ID" value="CDX02900.1"/>
    <property type="molecule type" value="Genomic_DNA"/>
</dbReference>
<dbReference type="InterPro" id="IPR013525">
    <property type="entry name" value="ABC2_TM"/>
</dbReference>
<organism evidence="7">
    <name type="scientific">Desulfitobacterium hafniense</name>
    <name type="common">Desulfitobacterium frappieri</name>
    <dbReference type="NCBI Taxonomy" id="49338"/>
    <lineage>
        <taxon>Bacteria</taxon>
        <taxon>Bacillati</taxon>
        <taxon>Bacillota</taxon>
        <taxon>Clostridia</taxon>
        <taxon>Eubacteriales</taxon>
        <taxon>Desulfitobacteriaceae</taxon>
        <taxon>Desulfitobacterium</taxon>
    </lineage>
</organism>
<feature type="transmembrane region" description="Helical" evidence="5">
    <location>
        <begin position="258"/>
        <end position="279"/>
    </location>
</feature>
<dbReference type="GO" id="GO:0140359">
    <property type="term" value="F:ABC-type transporter activity"/>
    <property type="evidence" value="ECO:0007669"/>
    <property type="project" value="InterPro"/>
</dbReference>
<dbReference type="PATRIC" id="fig|49338.4.peg.3241"/>
<dbReference type="GO" id="GO:0016020">
    <property type="term" value="C:membrane"/>
    <property type="evidence" value="ECO:0007669"/>
    <property type="project" value="UniProtKB-SubCell"/>
</dbReference>
<feature type="transmembrane region" description="Helical" evidence="5">
    <location>
        <begin position="188"/>
        <end position="212"/>
    </location>
</feature>
<comment type="subcellular location">
    <subcellularLocation>
        <location evidence="1">Membrane</location>
        <topology evidence="1">Multi-pass membrane protein</topology>
    </subcellularLocation>
</comment>
<keyword evidence="3 5" id="KW-1133">Transmembrane helix</keyword>
<dbReference type="PANTHER" id="PTHR37305">
    <property type="entry name" value="INTEGRAL MEMBRANE PROTEIN-RELATED"/>
    <property type="match status" value="1"/>
</dbReference>
<feature type="domain" description="ABC-2 type transporter transmembrane" evidence="6">
    <location>
        <begin position="118"/>
        <end position="337"/>
    </location>
</feature>
<protein>
    <submittedName>
        <fullName evidence="7">ABC-2 family transporter protein</fullName>
    </submittedName>
</protein>
<evidence type="ECO:0000259" key="6">
    <source>
        <dbReference type="Pfam" id="PF12698"/>
    </source>
</evidence>
<evidence type="ECO:0000256" key="4">
    <source>
        <dbReference type="ARBA" id="ARBA00023136"/>
    </source>
</evidence>
<accession>A0A098B3E3</accession>
<feature type="transmembrane region" description="Helical" evidence="5">
    <location>
        <begin position="233"/>
        <end position="252"/>
    </location>
</feature>
<proteinExistence type="predicted"/>
<dbReference type="Pfam" id="PF12698">
    <property type="entry name" value="ABC2_membrane_3"/>
    <property type="match status" value="1"/>
</dbReference>